<sequence length="63" mass="7014">MFIQTFGAVMSAMSHPVLITFVVACERIDSRNDIDEAGLGTFVMWDQFESENSGADHARDAKF</sequence>
<name>M2B5B2_9BACT</name>
<evidence type="ECO:0000313" key="2">
    <source>
        <dbReference type="Proteomes" id="UP000011529"/>
    </source>
</evidence>
<evidence type="ECO:0000313" key="1">
    <source>
        <dbReference type="EMBL" id="EMB17399.1"/>
    </source>
</evidence>
<protein>
    <submittedName>
        <fullName evidence="1">Uncharacterized protein</fullName>
    </submittedName>
</protein>
<organism evidence="1 2">
    <name type="scientific">Rhodopirellula europaea 6C</name>
    <dbReference type="NCBI Taxonomy" id="1263867"/>
    <lineage>
        <taxon>Bacteria</taxon>
        <taxon>Pseudomonadati</taxon>
        <taxon>Planctomycetota</taxon>
        <taxon>Planctomycetia</taxon>
        <taxon>Pirellulales</taxon>
        <taxon>Pirellulaceae</taxon>
        <taxon>Rhodopirellula</taxon>
    </lineage>
</organism>
<reference evidence="1" key="1">
    <citation type="submission" date="2012-11" db="EMBL/GenBank/DDBJ databases">
        <title>Permanent draft genomes of Rhodopirellula europaea strain SH398 and 6C.</title>
        <authorList>
            <person name="Richter M."/>
            <person name="Richter-Heitmann T."/>
            <person name="Frank C."/>
            <person name="Harder J."/>
            <person name="Glockner F.O."/>
        </authorList>
    </citation>
    <scope>NUCLEOTIDE SEQUENCE</scope>
    <source>
        <strain evidence="1">6C</strain>
    </source>
</reference>
<proteinExistence type="predicted"/>
<reference evidence="1" key="2">
    <citation type="journal article" date="2013" name="Mar. Genomics">
        <title>Expression of sulfatases in Rhodopirellula baltica and the diversity of sulfatases in the genus Rhodopirellula.</title>
        <authorList>
            <person name="Wegner C.E."/>
            <person name="Richter-Heitmann T."/>
            <person name="Klindworth A."/>
            <person name="Klockow C."/>
            <person name="Richter M."/>
            <person name="Achstetter T."/>
            <person name="Glockner F.O."/>
            <person name="Harder J."/>
        </authorList>
    </citation>
    <scope>NUCLEOTIDE SEQUENCE [LARGE SCALE GENOMIC DNA]</scope>
    <source>
        <strain evidence="1">6C</strain>
    </source>
</reference>
<dbReference type="Proteomes" id="UP000011529">
    <property type="component" value="Unassembled WGS sequence"/>
</dbReference>
<dbReference type="AlphaFoldDB" id="M2B5B2"/>
<accession>M2B5B2</accession>
<dbReference type="PATRIC" id="fig|1263867.3.peg.2056"/>
<dbReference type="EMBL" id="ANMO01000097">
    <property type="protein sequence ID" value="EMB17399.1"/>
    <property type="molecule type" value="Genomic_DNA"/>
</dbReference>
<comment type="caution">
    <text evidence="1">The sequence shown here is derived from an EMBL/GenBank/DDBJ whole genome shotgun (WGS) entry which is preliminary data.</text>
</comment>
<keyword evidence="2" id="KW-1185">Reference proteome</keyword>
<gene>
    <name evidence="1" type="ORF">RE6C_01937</name>
</gene>